<protein>
    <submittedName>
        <fullName evidence="1">Uncharacterized protein</fullName>
    </submittedName>
</protein>
<sequence length="81" mass="9124">MSSDEVPWNYDKSNFMQSAGKGPFMDAFAEFHDGLHDFAFIPDDQVSLILTMLPSYAVTVLAAAQPYSHYYYVDYLDGRGS</sequence>
<keyword evidence="2" id="KW-1185">Reference proteome</keyword>
<organism evidence="1 2">
    <name type="scientific">Fluctibacter corallii</name>
    <dbReference type="NCBI Taxonomy" id="2984329"/>
    <lineage>
        <taxon>Bacteria</taxon>
        <taxon>Pseudomonadati</taxon>
        <taxon>Pseudomonadota</taxon>
        <taxon>Gammaproteobacteria</taxon>
        <taxon>Alteromonadales</taxon>
        <taxon>Alteromonadaceae</taxon>
        <taxon>Fluctibacter</taxon>
    </lineage>
</organism>
<name>A0ABT3A7V6_9ALTE</name>
<dbReference type="RefSeq" id="WP_263712048.1">
    <property type="nucleotide sequence ID" value="NZ_JAOWKX010000004.1"/>
</dbReference>
<accession>A0ABT3A7V6</accession>
<proteinExistence type="predicted"/>
<gene>
    <name evidence="1" type="ORF">OE749_08645</name>
</gene>
<reference evidence="1 2" key="1">
    <citation type="submission" date="2022-10" db="EMBL/GenBank/DDBJ databases">
        <title>Aestuariibacter sp. AA17 isolated from Montipora capitata coral fragment.</title>
        <authorList>
            <person name="Emsley S.A."/>
            <person name="Pfannmuller K.M."/>
            <person name="Loughran R.M."/>
            <person name="Shlafstein M."/>
            <person name="Papke E."/>
            <person name="Saw J.H."/>
            <person name="Ushijima B."/>
            <person name="Videau P."/>
        </authorList>
    </citation>
    <scope>NUCLEOTIDE SEQUENCE [LARGE SCALE GENOMIC DNA]</scope>
    <source>
        <strain evidence="1 2">AA17</strain>
    </source>
</reference>
<evidence type="ECO:0000313" key="2">
    <source>
        <dbReference type="Proteomes" id="UP001652504"/>
    </source>
</evidence>
<comment type="caution">
    <text evidence="1">The sequence shown here is derived from an EMBL/GenBank/DDBJ whole genome shotgun (WGS) entry which is preliminary data.</text>
</comment>
<dbReference type="Proteomes" id="UP001652504">
    <property type="component" value="Unassembled WGS sequence"/>
</dbReference>
<evidence type="ECO:0000313" key="1">
    <source>
        <dbReference type="EMBL" id="MCV2884763.1"/>
    </source>
</evidence>
<dbReference type="EMBL" id="JAOWKX010000004">
    <property type="protein sequence ID" value="MCV2884763.1"/>
    <property type="molecule type" value="Genomic_DNA"/>
</dbReference>